<gene>
    <name evidence="2" type="ORF">CLEP1334_LOCUS28616</name>
</gene>
<accession>A0A7S0JKJ5</accession>
<evidence type="ECO:0000256" key="1">
    <source>
        <dbReference type="SAM" id="MobiDB-lite"/>
    </source>
</evidence>
<organism evidence="2">
    <name type="scientific">Calcidiscus leptoporus</name>
    <dbReference type="NCBI Taxonomy" id="127549"/>
    <lineage>
        <taxon>Eukaryota</taxon>
        <taxon>Haptista</taxon>
        <taxon>Haptophyta</taxon>
        <taxon>Prymnesiophyceae</taxon>
        <taxon>Coccolithales</taxon>
        <taxon>Calcidiscaceae</taxon>
        <taxon>Calcidiscus</taxon>
    </lineage>
</organism>
<sequence length="2146" mass="230707">MTSHRQVEDSDEDSDESDGDCTEEEGQATCSLPKFQQQICYAESVQELCQKAVDAQNAYESAEHAAQSTLARKAEKACTALAKRKRECINSLSANIATNRMWGPGPEIRSAVVAKLMSTMVRPVGKASRVETVKNNLKFIVRTFASTLKDSLAATFGGVGVYFELILAKAHAWMVRDADGGLDYYFHLQSASSFSKMQSAVDELMATLHVLYKGSQRLHALMRASAGLSDAAQIKRYSLVLFQSWRKLVTEVDQMLPFLPGAGIIEPIDPRQPVGFYWNGHEHLLRDLADNAEHLDNLEFDDAAVHFRLPTGDAQQEAIDICATFVEAKMRDRLPTVEVSAYDRALDVAELFCTRAHDEEALPVIDVLVRFRTRYDPAAGPTDGKSRVDALREVLLREPRNSAEFQPGTRVVHVRRGAGVVLEVRAPRVLVQYDQLIVPPTNDANAAAAAAAAAADATDADAAAAAAAANSVADQLRWVAWEYAADGEVQEESNWTSGGFRVASASCVFQIDAREQFRIRSQRGGTRTTLFFRCAPILGSEHRSELGVVMGDMALGDKRNNLLGLRHMSEFVDANPEILRWDGSPANEARLSIAPALLEASGRGASRLVDGAGRQLARSAVPGLGRISKLRHVGGRGYSLDTDYDVTCEDKAGTGTGFRATLRSGGAGGALTQLHVHDSGSGYTAGRVTCSVAAPPASASAQRATLRPEVSADGAITAIVFTGREVQVEAVHPDGTLTTAGIGQGATFEAGSHAFVLTRYLKQETSIEELMRRPARSPRACTNAIGRVCLVPSLLSEFATPASLDSAAGEEWLAHASATDHWCNLCCDATVAMLRGIDTQAQCEPLGEHHVYTSGTAAQLWRCVEECKVSVRVERILAPILAGLGTYVIGVEEVVHMHQGGTPLLDLVPQLEAQGAALKAAAKQSLDAGTGRGKVNERLSKYHDAAYAVSVKLERCMRPSRPQEERTGPDPAPPPLPPSPRVVQLEVHVTRRAMEVRCLYPSGEQVSEEEASEGISVPVQCGDVEVVASAATMLVASTKSGVPPLAGGQPQELSLETGPMVLACEEREEEVLAIAVMASDVTASIAGFRTTNIYGSKWSGDGTPLRAVAWRHSPGECLTGGYSWTDEQGKRQRRKVTLNPTIDVIFLDDGYVSLYGYTRASNEPLELHPRRHLIPTVSADATTVSADGVPPLLGSITLSQPPTLEVSTKSSSCRLLQEVEMPASPLADEPAPAPPAMAGPPPLNLKNTASCAVSTVVDAQALRTLVVKDGLGLNAGKPHPYGSLRAMDECSECFTEAVAAGRRGDSTRSAAWPDGPWLREYRARVRDGARRGATTITVEGTAAGTSGFSIMDGFGVSPPPPPRGAPPTACCGASPAACCGAPPAPRPTAIPTQVPIAIFRDDSSSGGAETLVTQAVLTGEARKTDDTVPQPLSGFQLTLKAELQQLVTEGSWVVPLVSESPITVRTPISSFGRKPLIRERTTTLAHNLLLAPYETDSSILAVPGEVGSLICEQPGQSRWTRSVRVAASAQGASGVRADEFEVTMLGREVAGDVSGLIFARETREKSELRKWPNAGIGWMLWRIAKPDGGEATCALEAPPGYVIPPGKRVALLANSGELSRVAVVHLSRAVEGDMPAGSVCYLEQTAWKLVSTPRALNFLSTWSAARQHAVATPDAKERQAALTVFLERADRLLGGTSGWHAPLKMDDVRRGARGLPLFPSIPFKDGCMHAGVNCEQRCHNKILVAADVLGPSILRSTVDRYSGQWLPIGPPTNNDGTRREGRHAPVVKQFRGHQGLGAIAAMVWIAFTDAARPWVAGLQSAIEAISGYMFFISRATYLGLKRAQIFFLGSISAENRISVIDAVEDAARLLRETLCRLFPGTCAKGTVGFWPLAWMMRSCHTAIVHCVKRFVDGETPIDESSLENIQGELREGEHEAAGWQLHAMDGLTVIKKRELRRRTKLNALGGYPGLKKDVHKTFLRGRLGHEKWGKAIWEWVTCLLMRDHYERENPARTSHVEISYSTIVNGPRNNFPRGKHTCVKPTAESPANGPLESVWDDNIITHWRAAAAERYPEDEVEMSPDGGACAVENEPEAAADDSDSLAPDGAGTDCHMFLLEPADDIDCPPLDNAGPEVTPLEAAAAILAET</sequence>
<feature type="compositionally biased region" description="Acidic residues" evidence="1">
    <location>
        <begin position="2089"/>
        <end position="2099"/>
    </location>
</feature>
<reference evidence="2" key="1">
    <citation type="submission" date="2021-01" db="EMBL/GenBank/DDBJ databases">
        <authorList>
            <person name="Corre E."/>
            <person name="Pelletier E."/>
            <person name="Niang G."/>
            <person name="Scheremetjew M."/>
            <person name="Finn R."/>
            <person name="Kale V."/>
            <person name="Holt S."/>
            <person name="Cochrane G."/>
            <person name="Meng A."/>
            <person name="Brown T."/>
            <person name="Cohen L."/>
        </authorList>
    </citation>
    <scope>NUCLEOTIDE SEQUENCE</scope>
    <source>
        <strain evidence="2">RCC1130</strain>
    </source>
</reference>
<feature type="region of interest" description="Disordered" evidence="1">
    <location>
        <begin position="1"/>
        <end position="27"/>
    </location>
</feature>
<proteinExistence type="predicted"/>
<feature type="region of interest" description="Disordered" evidence="1">
    <location>
        <begin position="959"/>
        <end position="981"/>
    </location>
</feature>
<feature type="compositionally biased region" description="Basic and acidic residues" evidence="1">
    <location>
        <begin position="959"/>
        <end position="968"/>
    </location>
</feature>
<evidence type="ECO:0000313" key="2">
    <source>
        <dbReference type="EMBL" id="CAD8553325.1"/>
    </source>
</evidence>
<feature type="compositionally biased region" description="Acidic residues" evidence="1">
    <location>
        <begin position="9"/>
        <end position="26"/>
    </location>
</feature>
<protein>
    <submittedName>
        <fullName evidence="2">Uncharacterized protein</fullName>
    </submittedName>
</protein>
<dbReference type="EMBL" id="HBER01057338">
    <property type="protein sequence ID" value="CAD8553325.1"/>
    <property type="molecule type" value="Transcribed_RNA"/>
</dbReference>
<name>A0A7S0JKJ5_9EUKA</name>
<feature type="compositionally biased region" description="Pro residues" evidence="1">
    <location>
        <begin position="970"/>
        <end position="980"/>
    </location>
</feature>
<feature type="region of interest" description="Disordered" evidence="1">
    <location>
        <begin position="2071"/>
        <end position="2108"/>
    </location>
</feature>